<gene>
    <name evidence="3" type="ORF">KJI95_01595</name>
</gene>
<evidence type="ECO:0000313" key="4">
    <source>
        <dbReference type="Proteomes" id="UP001195903"/>
    </source>
</evidence>
<reference evidence="3 4" key="1">
    <citation type="submission" date="2021-05" db="EMBL/GenBank/DDBJ databases">
        <title>Shewanella sp. JM162201.</title>
        <authorList>
            <person name="Xu S."/>
            <person name="Li A."/>
        </authorList>
    </citation>
    <scope>NUCLEOTIDE SEQUENCE [LARGE SCALE GENOMIC DNA]</scope>
    <source>
        <strain evidence="3 4">JM162201</strain>
    </source>
</reference>
<dbReference type="Proteomes" id="UP001195903">
    <property type="component" value="Unassembled WGS sequence"/>
</dbReference>
<feature type="transmembrane region" description="Helical" evidence="1">
    <location>
        <begin position="38"/>
        <end position="61"/>
    </location>
</feature>
<dbReference type="EMBL" id="JAHEPS010000001">
    <property type="protein sequence ID" value="MBT1443221.1"/>
    <property type="molecule type" value="Genomic_DNA"/>
</dbReference>
<accession>A0ABS5V0T7</accession>
<evidence type="ECO:0000313" key="3">
    <source>
        <dbReference type="EMBL" id="MBT1443221.1"/>
    </source>
</evidence>
<feature type="signal peptide" evidence="2">
    <location>
        <begin position="1"/>
        <end position="28"/>
    </location>
</feature>
<name>A0ABS5V0T7_9GAMM</name>
<keyword evidence="2" id="KW-0732">Signal</keyword>
<feature type="chain" id="PRO_5047173026" evidence="2">
    <location>
        <begin position="29"/>
        <end position="193"/>
    </location>
</feature>
<keyword evidence="1" id="KW-1133">Transmembrane helix</keyword>
<evidence type="ECO:0000256" key="2">
    <source>
        <dbReference type="SAM" id="SignalP"/>
    </source>
</evidence>
<keyword evidence="1" id="KW-0472">Membrane</keyword>
<feature type="transmembrane region" description="Helical" evidence="1">
    <location>
        <begin position="98"/>
        <end position="119"/>
    </location>
</feature>
<keyword evidence="1" id="KW-0812">Transmembrane</keyword>
<keyword evidence="4" id="KW-1185">Reference proteome</keyword>
<sequence length="193" mass="20705">MNHKIVAILPAALLALLLSTLFPANAWAFDRSGSITTMVLILGLGSFTLLNLISQFAFYLSGFYRSARFARRHVILSLLPVAAAVLFVILNAQHFGGLMMDMGLVLVALALALLPLLVADKPAPERPWVSLLAAALMLAAGFVVAPITAFALILAHVSLNYLKGHSRFGALLIIAIGYPFLGVYLYQFIGKLG</sequence>
<proteinExistence type="predicted"/>
<dbReference type="RefSeq" id="WP_214505417.1">
    <property type="nucleotide sequence ID" value="NZ_JAHEPS010000001.1"/>
</dbReference>
<feature type="transmembrane region" description="Helical" evidence="1">
    <location>
        <begin position="73"/>
        <end position="92"/>
    </location>
</feature>
<evidence type="ECO:0000256" key="1">
    <source>
        <dbReference type="SAM" id="Phobius"/>
    </source>
</evidence>
<protein>
    <submittedName>
        <fullName evidence="3">Uncharacterized protein</fullName>
    </submittedName>
</protein>
<feature type="transmembrane region" description="Helical" evidence="1">
    <location>
        <begin position="168"/>
        <end position="189"/>
    </location>
</feature>
<feature type="transmembrane region" description="Helical" evidence="1">
    <location>
        <begin position="131"/>
        <end position="156"/>
    </location>
</feature>
<comment type="caution">
    <text evidence="3">The sequence shown here is derived from an EMBL/GenBank/DDBJ whole genome shotgun (WGS) entry which is preliminary data.</text>
</comment>
<organism evidence="3 4">
    <name type="scientific">Shewanella jiangmenensis</name>
    <dbReference type="NCBI Taxonomy" id="2837387"/>
    <lineage>
        <taxon>Bacteria</taxon>
        <taxon>Pseudomonadati</taxon>
        <taxon>Pseudomonadota</taxon>
        <taxon>Gammaproteobacteria</taxon>
        <taxon>Alteromonadales</taxon>
        <taxon>Shewanellaceae</taxon>
        <taxon>Shewanella</taxon>
    </lineage>
</organism>